<sequence length="87" mass="9954">MSMNLMAKAMSIKVGNPLRKLVLIKLADNANDEGECWPSYQHIADQCEVSRSTVKSHIRALEDMGLLKREFRRKGELNQSNVFYLTL</sequence>
<evidence type="ECO:0000313" key="1">
    <source>
        <dbReference type="EMBL" id="EAM1158299.1"/>
    </source>
</evidence>
<comment type="caution">
    <text evidence="1">The sequence shown here is derived from an EMBL/GenBank/DDBJ whole genome shotgun (WGS) entry which is preliminary data.</text>
</comment>
<dbReference type="AlphaFoldDB" id="A0A5T2E0F9"/>
<proteinExistence type="predicted"/>
<accession>A0A5T2E0F9</accession>
<organism evidence="1">
    <name type="scientific">Salmonella enterica</name>
    <name type="common">Salmonella choleraesuis</name>
    <dbReference type="NCBI Taxonomy" id="28901"/>
    <lineage>
        <taxon>Bacteria</taxon>
        <taxon>Pseudomonadati</taxon>
        <taxon>Pseudomonadota</taxon>
        <taxon>Gammaproteobacteria</taxon>
        <taxon>Enterobacterales</taxon>
        <taxon>Enterobacteriaceae</taxon>
        <taxon>Salmonella</taxon>
    </lineage>
</organism>
<dbReference type="SUPFAM" id="SSF46785">
    <property type="entry name" value="Winged helix' DNA-binding domain"/>
    <property type="match status" value="1"/>
</dbReference>
<feature type="non-terminal residue" evidence="1">
    <location>
        <position position="87"/>
    </location>
</feature>
<dbReference type="Pfam" id="PF13730">
    <property type="entry name" value="HTH_36"/>
    <property type="match status" value="1"/>
</dbReference>
<gene>
    <name evidence="1" type="ORF">ATQ09_20045</name>
</gene>
<dbReference type="EMBL" id="AACTWT010000018">
    <property type="protein sequence ID" value="EAM1158299.1"/>
    <property type="molecule type" value="Genomic_DNA"/>
</dbReference>
<dbReference type="InterPro" id="IPR036390">
    <property type="entry name" value="WH_DNA-bd_sf"/>
</dbReference>
<reference evidence="1" key="1">
    <citation type="submission" date="2018-07" db="EMBL/GenBank/DDBJ databases">
        <authorList>
            <consortium name="GenomeTrakr network: Whole genome sequencing for foodborne pathogen traceback"/>
        </authorList>
    </citation>
    <scope>NUCLEOTIDE SEQUENCE</scope>
    <source>
        <strain evidence="1">CFSAN034446</strain>
    </source>
</reference>
<dbReference type="InterPro" id="IPR036388">
    <property type="entry name" value="WH-like_DNA-bd_sf"/>
</dbReference>
<dbReference type="Gene3D" id="1.10.10.10">
    <property type="entry name" value="Winged helix-like DNA-binding domain superfamily/Winged helix DNA-binding domain"/>
    <property type="match status" value="1"/>
</dbReference>
<protein>
    <submittedName>
        <fullName evidence="1">Helix-turn-helix domain-containing protein</fullName>
    </submittedName>
</protein>
<name>A0A5T2E0F9_SALER</name>